<reference evidence="2" key="1">
    <citation type="submission" date="2019-04" db="EMBL/GenBank/DDBJ databases">
        <title>Microviridin 1777: A Toxic Chymotrypsin Inhibitor Discovered by a Metabologenomic Approach.</title>
        <authorList>
            <person name="Sieber S."/>
            <person name="Grendelmeier S.M."/>
            <person name="Harris L.A."/>
            <person name="Mitchell D.A."/>
            <person name="Gademann K."/>
        </authorList>
    </citation>
    <scope>NUCLEOTIDE SEQUENCE [LARGE SCALE GENOMIC DNA]</scope>
    <source>
        <strain evidence="2">EAWAG127a</strain>
    </source>
</reference>
<dbReference type="AlphaFoldDB" id="A0A5J5M0D2"/>
<evidence type="ECO:0000313" key="1">
    <source>
        <dbReference type="EMBL" id="KAB0243966.1"/>
    </source>
</evidence>
<evidence type="ECO:0000313" key="2">
    <source>
        <dbReference type="Proteomes" id="UP000325636"/>
    </source>
</evidence>
<dbReference type="Proteomes" id="UP000325636">
    <property type="component" value="Unassembled WGS sequence"/>
</dbReference>
<gene>
    <name evidence="1" type="ORF">EZJ55_00535</name>
</gene>
<name>A0A5J5M0D2_MICAE</name>
<protein>
    <submittedName>
        <fullName evidence="1">Uncharacterized protein</fullName>
    </submittedName>
</protein>
<comment type="caution">
    <text evidence="1">The sequence shown here is derived from an EMBL/GenBank/DDBJ whole genome shotgun (WGS) entry which is preliminary data.</text>
</comment>
<accession>A0A5J5M0D2</accession>
<proteinExistence type="predicted"/>
<dbReference type="EMBL" id="SRLN01000003">
    <property type="protein sequence ID" value="KAB0243966.1"/>
    <property type="molecule type" value="Genomic_DNA"/>
</dbReference>
<sequence length="122" mass="14035">MPRAFHQIRLELAREPGHPQGNSKAGYLITAPLDTERRIDSELWKDHRDNCRVVRFRENDRDVGHLVHGPGGTWSFHYDVSGDNKDESGIKLQNEKFVTGEYVSIREGDLLHAYRVTSVEHV</sequence>
<organism evidence="1 2">
    <name type="scientific">Microcystis aeruginosa EAWAG127a</name>
    <dbReference type="NCBI Taxonomy" id="2529855"/>
    <lineage>
        <taxon>Bacteria</taxon>
        <taxon>Bacillati</taxon>
        <taxon>Cyanobacteriota</taxon>
        <taxon>Cyanophyceae</taxon>
        <taxon>Oscillatoriophycideae</taxon>
        <taxon>Chroococcales</taxon>
        <taxon>Microcystaceae</taxon>
        <taxon>Microcystis</taxon>
    </lineage>
</organism>